<dbReference type="Gene3D" id="3.90.1010.10">
    <property type="match status" value="1"/>
</dbReference>
<dbReference type="GO" id="GO:0051536">
    <property type="term" value="F:iron-sulfur cluster binding"/>
    <property type="evidence" value="ECO:0007669"/>
    <property type="project" value="InterPro"/>
</dbReference>
<dbReference type="GO" id="GO:0016226">
    <property type="term" value="P:iron-sulfur cluster assembly"/>
    <property type="evidence" value="ECO:0007669"/>
    <property type="project" value="InterPro"/>
</dbReference>
<protein>
    <submittedName>
        <fullName evidence="1">Iron-sulfur cluster assembly scaffold protein</fullName>
    </submittedName>
</protein>
<dbReference type="GO" id="GO:0005506">
    <property type="term" value="F:iron ion binding"/>
    <property type="evidence" value="ECO:0007669"/>
    <property type="project" value="InterPro"/>
</dbReference>
<dbReference type="EMBL" id="WTYC01000004">
    <property type="protein sequence ID" value="MXO48473.1"/>
    <property type="molecule type" value="Genomic_DNA"/>
</dbReference>
<proteinExistence type="predicted"/>
<reference evidence="1 2" key="1">
    <citation type="submission" date="2019-12" db="EMBL/GenBank/DDBJ databases">
        <title>Genomic-based taxomic classification of the family Erythrobacteraceae.</title>
        <authorList>
            <person name="Xu L."/>
        </authorList>
    </citation>
    <scope>NUCLEOTIDE SEQUENCE [LARGE SCALE GENOMIC DNA]</scope>
    <source>
        <strain evidence="1 2">DSM 17792</strain>
    </source>
</reference>
<comment type="caution">
    <text evidence="1">The sequence shown here is derived from an EMBL/GenBank/DDBJ whole genome shotgun (WGS) entry which is preliminary data.</text>
</comment>
<evidence type="ECO:0000313" key="2">
    <source>
        <dbReference type="Proteomes" id="UP000448199"/>
    </source>
</evidence>
<name>A0A844XTK7_9SPHN</name>
<dbReference type="OrthoDB" id="7857113at2"/>
<gene>
    <name evidence="1" type="ORF">GRI69_09405</name>
</gene>
<organism evidence="1 2">
    <name type="scientific">Qipengyuania vulgaris</name>
    <dbReference type="NCBI Taxonomy" id="291985"/>
    <lineage>
        <taxon>Bacteria</taxon>
        <taxon>Pseudomonadati</taxon>
        <taxon>Pseudomonadota</taxon>
        <taxon>Alphaproteobacteria</taxon>
        <taxon>Sphingomonadales</taxon>
        <taxon>Erythrobacteraceae</taxon>
        <taxon>Qipengyuania</taxon>
    </lineage>
</organism>
<dbReference type="InterPro" id="IPR002871">
    <property type="entry name" value="NIF_FeS_clus_asmbl_NifU_N"/>
</dbReference>
<dbReference type="AlphaFoldDB" id="A0A844XTK7"/>
<keyword evidence="2" id="KW-1185">Reference proteome</keyword>
<dbReference type="Proteomes" id="UP000448199">
    <property type="component" value="Unassembled WGS sequence"/>
</dbReference>
<dbReference type="SUPFAM" id="SSF82649">
    <property type="entry name" value="SufE/NifU"/>
    <property type="match status" value="1"/>
</dbReference>
<accession>A0A844XTK7</accession>
<evidence type="ECO:0000313" key="1">
    <source>
        <dbReference type="EMBL" id="MXO48473.1"/>
    </source>
</evidence>
<dbReference type="CDD" id="cd06664">
    <property type="entry name" value="IscU_like"/>
    <property type="match status" value="1"/>
</dbReference>
<sequence length="129" mass="13557">MLALAVELADYPFDPSAPCLGEALSRTCGSSLRMSSEIDLTDVGLKISACAVGQASAAIFVRHCAGRSEKDLAVSLAQIESWLAGNSPLPDWPDIQQIEPARDYPGRHGAIALPWKAALDALSNGVGPR</sequence>